<dbReference type="SUPFAM" id="SSF51344">
    <property type="entry name" value="Epsilon subunit of F1F0-ATP synthase N-terminal domain"/>
    <property type="match status" value="1"/>
</dbReference>
<evidence type="ECO:0000256" key="7">
    <source>
        <dbReference type="ARBA" id="ARBA00023136"/>
    </source>
</evidence>
<dbReference type="EMBL" id="RXMA01000011">
    <property type="protein sequence ID" value="RTR19476.1"/>
    <property type="molecule type" value="Genomic_DNA"/>
</dbReference>
<keyword evidence="9 10" id="KW-0066">ATP synthesis</keyword>
<comment type="subunit">
    <text evidence="10 11">F-type ATPases have 2 components, CF(1) - the catalytic core - and CF(0) - the membrane proton channel. CF(1) has five subunits: alpha(3), beta(3), gamma(1), delta(1), epsilon(1). CF(0) has three main subunits: a, b and c.</text>
</comment>
<dbReference type="GO" id="GO:0012505">
    <property type="term" value="C:endomembrane system"/>
    <property type="evidence" value="ECO:0007669"/>
    <property type="project" value="UniProtKB-SubCell"/>
</dbReference>
<dbReference type="Proteomes" id="UP000277007">
    <property type="component" value="Unassembled WGS sequence"/>
</dbReference>
<feature type="coiled-coil region" evidence="12">
    <location>
        <begin position="92"/>
        <end position="119"/>
    </location>
</feature>
<dbReference type="NCBIfam" id="TIGR01216">
    <property type="entry name" value="ATP_synt_epsi"/>
    <property type="match status" value="1"/>
</dbReference>
<accession>A0A431VG74</accession>
<dbReference type="GO" id="GO:0005524">
    <property type="term" value="F:ATP binding"/>
    <property type="evidence" value="ECO:0007669"/>
    <property type="project" value="UniProtKB-UniRule"/>
</dbReference>
<name>A0A431VG74_9PROT</name>
<evidence type="ECO:0000256" key="12">
    <source>
        <dbReference type="SAM" id="Coils"/>
    </source>
</evidence>
<feature type="domain" description="ATP synthase F1 complex delta/epsilon subunit N-terminal" evidence="13">
    <location>
        <begin position="6"/>
        <end position="84"/>
    </location>
</feature>
<evidence type="ECO:0000256" key="5">
    <source>
        <dbReference type="ARBA" id="ARBA00022781"/>
    </source>
</evidence>
<keyword evidence="6 10" id="KW-0406">Ion transport</keyword>
<organism evidence="14 15">
    <name type="scientific">Azospirillum griseum</name>
    <dbReference type="NCBI Taxonomy" id="2496639"/>
    <lineage>
        <taxon>Bacteria</taxon>
        <taxon>Pseudomonadati</taxon>
        <taxon>Pseudomonadota</taxon>
        <taxon>Alphaproteobacteria</taxon>
        <taxon>Rhodospirillales</taxon>
        <taxon>Azospirillaceae</taxon>
        <taxon>Azospirillum</taxon>
    </lineage>
</organism>
<keyword evidence="15" id="KW-1185">Reference proteome</keyword>
<dbReference type="PANTHER" id="PTHR13822">
    <property type="entry name" value="ATP SYNTHASE DELTA/EPSILON CHAIN"/>
    <property type="match status" value="1"/>
</dbReference>
<keyword evidence="5 10" id="KW-0375">Hydrogen ion transport</keyword>
<keyword evidence="7 10" id="KW-0472">Membrane</keyword>
<evidence type="ECO:0000256" key="1">
    <source>
        <dbReference type="ARBA" id="ARBA00003543"/>
    </source>
</evidence>
<dbReference type="Pfam" id="PF02823">
    <property type="entry name" value="ATP-synt_DE_N"/>
    <property type="match status" value="1"/>
</dbReference>
<evidence type="ECO:0000313" key="14">
    <source>
        <dbReference type="EMBL" id="RTR19476.1"/>
    </source>
</evidence>
<keyword evidence="14" id="KW-0378">Hydrolase</keyword>
<evidence type="ECO:0000256" key="3">
    <source>
        <dbReference type="ARBA" id="ARBA00005712"/>
    </source>
</evidence>
<dbReference type="Gene3D" id="2.60.15.10">
    <property type="entry name" value="F0F1 ATP synthase delta/epsilon subunit, N-terminal"/>
    <property type="match status" value="1"/>
</dbReference>
<comment type="function">
    <text evidence="1 10">Produces ATP from ADP in the presence of a proton gradient across the membrane.</text>
</comment>
<evidence type="ECO:0000313" key="15">
    <source>
        <dbReference type="Proteomes" id="UP000277007"/>
    </source>
</evidence>
<dbReference type="OrthoDB" id="9799969at2"/>
<keyword evidence="10" id="KW-1003">Cell membrane</keyword>
<keyword evidence="8 10" id="KW-0139">CF(1)</keyword>
<sequence>MADKVEFELVSPEKLLKSLPVDMVVVPGTEGDFGVLAGHAPMIATVRPGVIEVYEGDRVVDRVFVAGGFAEVTETRCTVLAEEAQALSAIDRAAVEKAIKDLSEDLSDAASDADKAAVEAKLAVAQAKLDALATPGAAH</sequence>
<reference evidence="14 15" key="1">
    <citation type="submission" date="2018-12" db="EMBL/GenBank/DDBJ databases">
        <authorList>
            <person name="Yang Y."/>
        </authorList>
    </citation>
    <scope>NUCLEOTIDE SEQUENCE [LARGE SCALE GENOMIC DNA]</scope>
    <source>
        <strain evidence="14 15">L-25-5w-1</strain>
    </source>
</reference>
<protein>
    <recommendedName>
        <fullName evidence="10">ATP synthase epsilon chain</fullName>
    </recommendedName>
    <alternativeName>
        <fullName evidence="10">ATP synthase F1 sector epsilon subunit</fullName>
    </alternativeName>
    <alternativeName>
        <fullName evidence="10">F-ATPase epsilon subunit</fullName>
    </alternativeName>
</protein>
<dbReference type="PANTHER" id="PTHR13822:SF10">
    <property type="entry name" value="ATP SYNTHASE EPSILON CHAIN, CHLOROPLASTIC"/>
    <property type="match status" value="1"/>
</dbReference>
<dbReference type="GO" id="GO:0045259">
    <property type="term" value="C:proton-transporting ATP synthase complex"/>
    <property type="evidence" value="ECO:0007669"/>
    <property type="project" value="UniProtKB-KW"/>
</dbReference>
<proteinExistence type="inferred from homology"/>
<evidence type="ECO:0000256" key="9">
    <source>
        <dbReference type="ARBA" id="ARBA00023310"/>
    </source>
</evidence>
<dbReference type="NCBIfam" id="NF001851">
    <property type="entry name" value="PRK00571.2-4"/>
    <property type="match status" value="1"/>
</dbReference>
<dbReference type="HAMAP" id="MF_00530">
    <property type="entry name" value="ATP_synth_epsil_bac"/>
    <property type="match status" value="1"/>
</dbReference>
<dbReference type="InterPro" id="IPR020546">
    <property type="entry name" value="ATP_synth_F1_dsu/esu_N"/>
</dbReference>
<evidence type="ECO:0000256" key="6">
    <source>
        <dbReference type="ARBA" id="ARBA00023065"/>
    </source>
</evidence>
<comment type="subcellular location">
    <subcellularLocation>
        <location evidence="10">Cell membrane</location>
        <topology evidence="10">Peripheral membrane protein</topology>
    </subcellularLocation>
    <subcellularLocation>
        <location evidence="2">Endomembrane system</location>
        <topology evidence="2">Peripheral membrane protein</topology>
    </subcellularLocation>
</comment>
<dbReference type="GO" id="GO:0046933">
    <property type="term" value="F:proton-transporting ATP synthase activity, rotational mechanism"/>
    <property type="evidence" value="ECO:0007669"/>
    <property type="project" value="UniProtKB-UniRule"/>
</dbReference>
<dbReference type="GO" id="GO:0005886">
    <property type="term" value="C:plasma membrane"/>
    <property type="evidence" value="ECO:0007669"/>
    <property type="project" value="UniProtKB-SubCell"/>
</dbReference>
<evidence type="ECO:0000259" key="13">
    <source>
        <dbReference type="Pfam" id="PF02823"/>
    </source>
</evidence>
<dbReference type="CDD" id="cd12152">
    <property type="entry name" value="F1-ATPase_delta"/>
    <property type="match status" value="1"/>
</dbReference>
<keyword evidence="4 10" id="KW-0813">Transport</keyword>
<keyword evidence="12" id="KW-0175">Coiled coil</keyword>
<comment type="caution">
    <text evidence="14">The sequence shown here is derived from an EMBL/GenBank/DDBJ whole genome shotgun (WGS) entry which is preliminary data.</text>
</comment>
<evidence type="ECO:0000256" key="8">
    <source>
        <dbReference type="ARBA" id="ARBA00023196"/>
    </source>
</evidence>
<evidence type="ECO:0000256" key="11">
    <source>
        <dbReference type="RuleBase" id="RU003656"/>
    </source>
</evidence>
<dbReference type="AlphaFoldDB" id="A0A431VG74"/>
<gene>
    <name evidence="10" type="primary">atpC</name>
    <name evidence="14" type="ORF">EJ903_13355</name>
</gene>
<dbReference type="InterPro" id="IPR001469">
    <property type="entry name" value="ATP_synth_F1_dsu/esu"/>
</dbReference>
<evidence type="ECO:0000256" key="2">
    <source>
        <dbReference type="ARBA" id="ARBA00004184"/>
    </source>
</evidence>
<dbReference type="InterPro" id="IPR036771">
    <property type="entry name" value="ATPsynth_dsu/esu_N"/>
</dbReference>
<comment type="similarity">
    <text evidence="3 10 11">Belongs to the ATPase epsilon chain family.</text>
</comment>
<dbReference type="RefSeq" id="WP_126616056.1">
    <property type="nucleotide sequence ID" value="NZ_JBHUCY010000049.1"/>
</dbReference>
<dbReference type="GO" id="GO:0016787">
    <property type="term" value="F:hydrolase activity"/>
    <property type="evidence" value="ECO:0007669"/>
    <property type="project" value="UniProtKB-KW"/>
</dbReference>
<evidence type="ECO:0000256" key="10">
    <source>
        <dbReference type="HAMAP-Rule" id="MF_00530"/>
    </source>
</evidence>
<evidence type="ECO:0000256" key="4">
    <source>
        <dbReference type="ARBA" id="ARBA00022448"/>
    </source>
</evidence>